<keyword evidence="2" id="KW-1185">Reference proteome</keyword>
<proteinExistence type="predicted"/>
<sequence>MVGDSPIAQLEYLTQPNGIHRRTLHELYPTGYSNSICPSTSTSEIVHVSTKHHACTSNRMITMKNFKIKK</sequence>
<dbReference type="EMBL" id="JAVFWL010000004">
    <property type="protein sequence ID" value="KAK6749868.1"/>
    <property type="molecule type" value="Genomic_DNA"/>
</dbReference>
<accession>A0ABR1DI32</accession>
<reference evidence="1 2" key="1">
    <citation type="submission" date="2023-08" db="EMBL/GenBank/DDBJ databases">
        <title>A Necator americanus chromosomal reference genome.</title>
        <authorList>
            <person name="Ilik V."/>
            <person name="Petrzelkova K.J."/>
            <person name="Pardy F."/>
            <person name="Fuh T."/>
            <person name="Niatou-Singa F.S."/>
            <person name="Gouil Q."/>
            <person name="Baker L."/>
            <person name="Ritchie M.E."/>
            <person name="Jex A.R."/>
            <person name="Gazzola D."/>
            <person name="Li H."/>
            <person name="Toshio Fujiwara R."/>
            <person name="Zhan B."/>
            <person name="Aroian R.V."/>
            <person name="Pafco B."/>
            <person name="Schwarz E.M."/>
        </authorList>
    </citation>
    <scope>NUCLEOTIDE SEQUENCE [LARGE SCALE GENOMIC DNA]</scope>
    <source>
        <strain evidence="1 2">Aroian</strain>
        <tissue evidence="1">Whole animal</tissue>
    </source>
</reference>
<evidence type="ECO:0000313" key="2">
    <source>
        <dbReference type="Proteomes" id="UP001303046"/>
    </source>
</evidence>
<protein>
    <submittedName>
        <fullName evidence="1">Uncharacterized protein</fullName>
    </submittedName>
</protein>
<name>A0ABR1DI32_NECAM</name>
<evidence type="ECO:0000313" key="1">
    <source>
        <dbReference type="EMBL" id="KAK6749868.1"/>
    </source>
</evidence>
<comment type="caution">
    <text evidence="1">The sequence shown here is derived from an EMBL/GenBank/DDBJ whole genome shotgun (WGS) entry which is preliminary data.</text>
</comment>
<dbReference type="Proteomes" id="UP001303046">
    <property type="component" value="Unassembled WGS sequence"/>
</dbReference>
<organism evidence="1 2">
    <name type="scientific">Necator americanus</name>
    <name type="common">Human hookworm</name>
    <dbReference type="NCBI Taxonomy" id="51031"/>
    <lineage>
        <taxon>Eukaryota</taxon>
        <taxon>Metazoa</taxon>
        <taxon>Ecdysozoa</taxon>
        <taxon>Nematoda</taxon>
        <taxon>Chromadorea</taxon>
        <taxon>Rhabditida</taxon>
        <taxon>Rhabditina</taxon>
        <taxon>Rhabditomorpha</taxon>
        <taxon>Strongyloidea</taxon>
        <taxon>Ancylostomatidae</taxon>
        <taxon>Bunostominae</taxon>
        <taxon>Necator</taxon>
    </lineage>
</organism>
<gene>
    <name evidence="1" type="primary">Necator_chrIV.g15384</name>
    <name evidence="1" type="ORF">RB195_002089</name>
</gene>